<comment type="caution">
    <text evidence="8">The sequence shown here is derived from an EMBL/GenBank/DDBJ whole genome shotgun (WGS) entry which is preliminary data.</text>
</comment>
<dbReference type="InterPro" id="IPR054696">
    <property type="entry name" value="GTP-eEF1A_C"/>
</dbReference>
<keyword evidence="4" id="KW-0547">Nucleotide-binding</keyword>
<organism evidence="8 9">
    <name type="scientific">Sphingobacterium paludis</name>
    <dbReference type="NCBI Taxonomy" id="1476465"/>
    <lineage>
        <taxon>Bacteria</taxon>
        <taxon>Pseudomonadati</taxon>
        <taxon>Bacteroidota</taxon>
        <taxon>Sphingobacteriia</taxon>
        <taxon>Sphingobacteriales</taxon>
        <taxon>Sphingobacteriaceae</taxon>
        <taxon>Sphingobacterium</taxon>
    </lineage>
</organism>
<dbReference type="SUPFAM" id="SSF52540">
    <property type="entry name" value="P-loop containing nucleoside triphosphate hydrolases"/>
    <property type="match status" value="1"/>
</dbReference>
<evidence type="ECO:0000313" key="9">
    <source>
        <dbReference type="Proteomes" id="UP000294752"/>
    </source>
</evidence>
<feature type="domain" description="Tr-type G" evidence="7">
    <location>
        <begin position="1"/>
        <end position="214"/>
    </location>
</feature>
<accession>A0A4R7D0J1</accession>
<dbReference type="GO" id="GO:0004781">
    <property type="term" value="F:sulfate adenylyltransferase (ATP) activity"/>
    <property type="evidence" value="ECO:0007669"/>
    <property type="project" value="UniProtKB-EC"/>
</dbReference>
<dbReference type="NCBIfam" id="TIGR02034">
    <property type="entry name" value="CysN"/>
    <property type="match status" value="1"/>
</dbReference>
<dbReference type="EC" id="2.7.7.4" evidence="1"/>
<dbReference type="InterPro" id="IPR009000">
    <property type="entry name" value="Transl_B-barrel_sf"/>
</dbReference>
<dbReference type="AlphaFoldDB" id="A0A4R7D0J1"/>
<keyword evidence="9" id="KW-1185">Reference proteome</keyword>
<dbReference type="Gene3D" id="2.40.30.10">
    <property type="entry name" value="Translation factors"/>
    <property type="match status" value="2"/>
</dbReference>
<dbReference type="InterPro" id="IPR044139">
    <property type="entry name" value="CysN_NoDQ_III"/>
</dbReference>
<keyword evidence="5" id="KW-0067">ATP-binding</keyword>
<dbReference type="OrthoDB" id="9804504at2"/>
<dbReference type="CDD" id="cd03695">
    <property type="entry name" value="CysN_NodQ_II"/>
    <property type="match status" value="1"/>
</dbReference>
<dbReference type="FunFam" id="3.40.50.300:FF:000119">
    <property type="entry name" value="Sulfate adenylyltransferase subunit 1"/>
    <property type="match status" value="1"/>
</dbReference>
<reference evidence="8 9" key="1">
    <citation type="submission" date="2019-03" db="EMBL/GenBank/DDBJ databases">
        <title>Genomic Encyclopedia of Type Strains, Phase III (KMG-III): the genomes of soil and plant-associated and newly described type strains.</title>
        <authorList>
            <person name="Whitman W."/>
        </authorList>
    </citation>
    <scope>NUCLEOTIDE SEQUENCE [LARGE SCALE GENOMIC DNA]</scope>
    <source>
        <strain evidence="8 9">CGMCC 1.12801</strain>
    </source>
</reference>
<dbReference type="InterPro" id="IPR011779">
    <property type="entry name" value="SO4_adenylTrfase_lsu"/>
</dbReference>
<dbReference type="GO" id="GO:0003924">
    <property type="term" value="F:GTPase activity"/>
    <property type="evidence" value="ECO:0007669"/>
    <property type="project" value="InterPro"/>
</dbReference>
<sequence>MNILKFITAGSVDDGKSTLIGRLLYDTNSILDDQLEAIKKANRKNNDGTVDLAILTDGLKAEREQGITIDVAYKYFQTEKRKFIIADAPGHIQYTRNMVTGASNSELIIILIDARKGVIEQTKRHSFLAQLLSLKKVLVCVNKMDMVDYEQAVYENIKTDYLALADRLGLENVDFLPVSALKGDNIVSPSENMSWYNGDSLLAYLENIELEGNKEQPWRFPVQWVVRPQTDELHDYRGYAGRVLGEGLTVGEEVIVLPNGAKSVVKAIELAGAHLESAQDGQSIIVHLEDDVDISRGDFIVPASRPASTERNVEAKLCWFDSKPLDDGQVYLLQNHSHLTKIKITDVHYKYDVNSQEKLYGEEIKLNDIGKVSLKAASDLVFDTHKDFPENSRAILIDPRSNLTVAALMIEDVA</sequence>
<protein>
    <recommendedName>
        <fullName evidence="1">sulfate adenylyltransferase</fullName>
        <ecNumber evidence="1">2.7.7.4</ecNumber>
    </recommendedName>
</protein>
<gene>
    <name evidence="8" type="ORF">B0I21_105125</name>
</gene>
<dbReference type="SUPFAM" id="SSF50465">
    <property type="entry name" value="EF-Tu/eEF-1alpha/eIF2-gamma C-terminal domain"/>
    <property type="match status" value="1"/>
</dbReference>
<dbReference type="InterPro" id="IPR041757">
    <property type="entry name" value="CysN_GTP-bd"/>
</dbReference>
<dbReference type="GO" id="GO:0005525">
    <property type="term" value="F:GTP binding"/>
    <property type="evidence" value="ECO:0007669"/>
    <property type="project" value="UniProtKB-KW"/>
</dbReference>
<dbReference type="InterPro" id="IPR050100">
    <property type="entry name" value="TRAFAC_GTPase_members"/>
</dbReference>
<dbReference type="Pfam" id="PF00009">
    <property type="entry name" value="GTP_EFTU"/>
    <property type="match status" value="1"/>
</dbReference>
<evidence type="ECO:0000256" key="6">
    <source>
        <dbReference type="ARBA" id="ARBA00023134"/>
    </source>
</evidence>
<dbReference type="InterPro" id="IPR027417">
    <property type="entry name" value="P-loop_NTPase"/>
</dbReference>
<dbReference type="InterPro" id="IPR000795">
    <property type="entry name" value="T_Tr_GTP-bd_dom"/>
</dbReference>
<dbReference type="PROSITE" id="PS00301">
    <property type="entry name" value="G_TR_1"/>
    <property type="match status" value="1"/>
</dbReference>
<dbReference type="CDD" id="cd04095">
    <property type="entry name" value="CysN_NoDQ_III"/>
    <property type="match status" value="1"/>
</dbReference>
<proteinExistence type="predicted"/>
<evidence type="ECO:0000313" key="8">
    <source>
        <dbReference type="EMBL" id="TDS12994.1"/>
    </source>
</evidence>
<dbReference type="GO" id="GO:0006790">
    <property type="term" value="P:sulfur compound metabolic process"/>
    <property type="evidence" value="ECO:0007669"/>
    <property type="project" value="InterPro"/>
</dbReference>
<dbReference type="PRINTS" id="PR00315">
    <property type="entry name" value="ELONGATNFCT"/>
</dbReference>
<dbReference type="EMBL" id="SNZV01000005">
    <property type="protein sequence ID" value="TDS12994.1"/>
    <property type="molecule type" value="Genomic_DNA"/>
</dbReference>
<evidence type="ECO:0000256" key="1">
    <source>
        <dbReference type="ARBA" id="ARBA00012391"/>
    </source>
</evidence>
<evidence type="ECO:0000256" key="5">
    <source>
        <dbReference type="ARBA" id="ARBA00022840"/>
    </source>
</evidence>
<keyword evidence="3 8" id="KW-0548">Nucleotidyltransferase</keyword>
<evidence type="ECO:0000259" key="7">
    <source>
        <dbReference type="PROSITE" id="PS51722"/>
    </source>
</evidence>
<dbReference type="Pfam" id="PF22594">
    <property type="entry name" value="GTP-eEF1A_C"/>
    <property type="match status" value="1"/>
</dbReference>
<dbReference type="GO" id="GO:0005524">
    <property type="term" value="F:ATP binding"/>
    <property type="evidence" value="ECO:0007669"/>
    <property type="project" value="UniProtKB-KW"/>
</dbReference>
<evidence type="ECO:0000256" key="3">
    <source>
        <dbReference type="ARBA" id="ARBA00022695"/>
    </source>
</evidence>
<evidence type="ECO:0000256" key="4">
    <source>
        <dbReference type="ARBA" id="ARBA00022741"/>
    </source>
</evidence>
<evidence type="ECO:0000256" key="2">
    <source>
        <dbReference type="ARBA" id="ARBA00022679"/>
    </source>
</evidence>
<dbReference type="SUPFAM" id="SSF50447">
    <property type="entry name" value="Translation proteins"/>
    <property type="match status" value="1"/>
</dbReference>
<name>A0A4R7D0J1_9SPHI</name>
<dbReference type="PANTHER" id="PTHR23115">
    <property type="entry name" value="TRANSLATION FACTOR"/>
    <property type="match status" value="1"/>
</dbReference>
<keyword evidence="2 8" id="KW-0808">Transferase</keyword>
<dbReference type="InterPro" id="IPR044138">
    <property type="entry name" value="CysN_II"/>
</dbReference>
<dbReference type="PROSITE" id="PS51722">
    <property type="entry name" value="G_TR_2"/>
    <property type="match status" value="1"/>
</dbReference>
<keyword evidence="6" id="KW-0342">GTP-binding</keyword>
<dbReference type="InterPro" id="IPR031157">
    <property type="entry name" value="G_TR_CS"/>
</dbReference>
<dbReference type="RefSeq" id="WP_133640507.1">
    <property type="nucleotide sequence ID" value="NZ_SNZV01000005.1"/>
</dbReference>
<dbReference type="Gene3D" id="3.40.50.300">
    <property type="entry name" value="P-loop containing nucleotide triphosphate hydrolases"/>
    <property type="match status" value="1"/>
</dbReference>
<dbReference type="Proteomes" id="UP000294752">
    <property type="component" value="Unassembled WGS sequence"/>
</dbReference>
<dbReference type="CDD" id="cd04166">
    <property type="entry name" value="CysN_ATPS"/>
    <property type="match status" value="1"/>
</dbReference>
<dbReference type="InterPro" id="IPR009001">
    <property type="entry name" value="Transl_elong_EF1A/Init_IF2_C"/>
</dbReference>